<dbReference type="AlphaFoldDB" id="A0A2U1JZ01"/>
<sequence>MNHSKYLYQSEKDFLIYSFYSEGQKGRIQKMFIYSETATAGVYNLAFGDYNEANNSIDDLSISNNGDSLKTLATVASTVYAFTEKYTNAWILATGSTKVRTRLYRMGISNNLYEISIDFNIYGYINETWEKFIVGENYETFLLTKK</sequence>
<name>A0A2U1JZ01_9FLAO</name>
<keyword evidence="2" id="KW-1185">Reference proteome</keyword>
<reference evidence="1 2" key="1">
    <citation type="submission" date="2018-04" db="EMBL/GenBank/DDBJ databases">
        <title>Flavobacterium sp. nov., isolated from glacier ice.</title>
        <authorList>
            <person name="Liu Q."/>
            <person name="Xin Y.-H."/>
        </authorList>
    </citation>
    <scope>NUCLEOTIDE SEQUENCE [LARGE SCALE GENOMIC DNA]</scope>
    <source>
        <strain evidence="1 2">LB2P30</strain>
    </source>
</reference>
<dbReference type="EMBL" id="QCZH01000003">
    <property type="protein sequence ID" value="PWA10460.1"/>
    <property type="molecule type" value="Genomic_DNA"/>
</dbReference>
<protein>
    <submittedName>
        <fullName evidence="1">Uncharacterized protein</fullName>
    </submittedName>
</protein>
<organism evidence="1 2">
    <name type="scientific">Flavobacterium laiguense</name>
    <dbReference type="NCBI Taxonomy" id="2169409"/>
    <lineage>
        <taxon>Bacteria</taxon>
        <taxon>Pseudomonadati</taxon>
        <taxon>Bacteroidota</taxon>
        <taxon>Flavobacteriia</taxon>
        <taxon>Flavobacteriales</taxon>
        <taxon>Flavobacteriaceae</taxon>
        <taxon>Flavobacterium</taxon>
    </lineage>
</organism>
<dbReference type="OrthoDB" id="1343312at2"/>
<comment type="caution">
    <text evidence="1">The sequence shown here is derived from an EMBL/GenBank/DDBJ whole genome shotgun (WGS) entry which is preliminary data.</text>
</comment>
<gene>
    <name evidence="1" type="ORF">DB891_04300</name>
</gene>
<dbReference type="RefSeq" id="WP_116760955.1">
    <property type="nucleotide sequence ID" value="NZ_QCZH01000003.1"/>
</dbReference>
<dbReference type="InterPro" id="IPR053865">
    <property type="entry name" value="DUF6934"/>
</dbReference>
<proteinExistence type="predicted"/>
<dbReference type="Proteomes" id="UP000245618">
    <property type="component" value="Unassembled WGS sequence"/>
</dbReference>
<evidence type="ECO:0000313" key="1">
    <source>
        <dbReference type="EMBL" id="PWA10460.1"/>
    </source>
</evidence>
<dbReference type="Pfam" id="PF22028">
    <property type="entry name" value="DUF6934"/>
    <property type="match status" value="1"/>
</dbReference>
<evidence type="ECO:0000313" key="2">
    <source>
        <dbReference type="Proteomes" id="UP000245618"/>
    </source>
</evidence>
<accession>A0A2U1JZ01</accession>